<keyword evidence="9" id="KW-0511">Multifunctional enzyme</keyword>
<feature type="transmembrane region" description="Helical" evidence="12">
    <location>
        <begin position="20"/>
        <end position="42"/>
    </location>
</feature>
<evidence type="ECO:0000259" key="13">
    <source>
        <dbReference type="Pfam" id="PF00905"/>
    </source>
</evidence>
<dbReference type="SUPFAM" id="SSF56601">
    <property type="entry name" value="beta-lactamase/transpeptidase-like"/>
    <property type="match status" value="1"/>
</dbReference>
<keyword evidence="12" id="KW-0812">Transmembrane</keyword>
<organism evidence="15 16">
    <name type="scientific">Hirschia litorea</name>
    <dbReference type="NCBI Taxonomy" id="1199156"/>
    <lineage>
        <taxon>Bacteria</taxon>
        <taxon>Pseudomonadati</taxon>
        <taxon>Pseudomonadota</taxon>
        <taxon>Alphaproteobacteria</taxon>
        <taxon>Hyphomonadales</taxon>
        <taxon>Hyphomonadaceae</taxon>
        <taxon>Hirschia</taxon>
    </lineage>
</organism>
<keyword evidence="4" id="KW-0121">Carboxypeptidase</keyword>
<accession>A0ABW2IIG7</accession>
<keyword evidence="16" id="KW-1185">Reference proteome</keyword>
<keyword evidence="7 15" id="KW-0808">Transferase</keyword>
<evidence type="ECO:0000256" key="12">
    <source>
        <dbReference type="SAM" id="Phobius"/>
    </source>
</evidence>
<keyword evidence="5" id="KW-0645">Protease</keyword>
<evidence type="ECO:0000313" key="15">
    <source>
        <dbReference type="EMBL" id="MFC7290901.1"/>
    </source>
</evidence>
<evidence type="ECO:0000259" key="14">
    <source>
        <dbReference type="Pfam" id="PF00912"/>
    </source>
</evidence>
<feature type="domain" description="Penicillin-binding protein transpeptidase" evidence="13">
    <location>
        <begin position="335"/>
        <end position="577"/>
    </location>
</feature>
<dbReference type="SUPFAM" id="SSF53955">
    <property type="entry name" value="Lysozyme-like"/>
    <property type="match status" value="1"/>
</dbReference>
<evidence type="ECO:0000256" key="1">
    <source>
        <dbReference type="ARBA" id="ARBA00004752"/>
    </source>
</evidence>
<evidence type="ECO:0000256" key="7">
    <source>
        <dbReference type="ARBA" id="ARBA00022679"/>
    </source>
</evidence>
<dbReference type="Gene3D" id="1.10.3810.10">
    <property type="entry name" value="Biosynthetic peptidoglycan transglycosylase-like"/>
    <property type="match status" value="1"/>
</dbReference>
<evidence type="ECO:0000256" key="11">
    <source>
        <dbReference type="ARBA" id="ARBA00049902"/>
    </source>
</evidence>
<sequence length="657" mass="71974">MAGFRADKLAASDKSRSNLLKGLAIAAMAVIVTIALTGALLWNTLFAQMPTLPSKAELWSMNREPAIEFLDEEGNTLAVRGPRYGNIIAPSDLPPHVIQAFLSVEDQRFYKHTGVDRWAILRAALANWRAGETVQGGSTLTQQLVKNLFLTSERTLRRKAQEARLASELEQVLSKEEILELYINRIFLGSRSYGLDAASETYFGKSPKELTVAEAALIAGLPQAPSRYSPYSNMDLAIERRNLVISRMVDNNYITPSTGERAQAEPITLVEEDYDPRMGYILDEATAQAHTFSVSKDVPDLVVTLTVNPKLQAKASDLLVAKLDEIGESKKIDQGAILIMDKQGAIRAMVGGRDYAQSQFNRATQAMRQPGSAFKAFVFAAALEDDLHPQDVRRDDPISIDGWKPKNYGGGYRGPVTLSEAFAKSLNTVAASLGQEVGMEKVVSLASRFGVSAPLTTFPSVALGSDEIPLYDMTRAYGVFATGGKRFDPWLIKEVRNSRGDLLFERQTPKPLSLYSDARNREMISMMSRVVIAGTGKAARLEMPTSETSSPQSVQYRDVAGKTGTSQDWRDALFIGFTADYVGGVWVGNDDDTPMKNVTGGETPAQLWHDIMLIAHENLPATPLPGAEKAITISAAEEEKLAYYRSLSQAFASIEKQ</sequence>
<keyword evidence="12" id="KW-1133">Transmembrane helix</keyword>
<dbReference type="InterPro" id="IPR036950">
    <property type="entry name" value="PBP_transglycosylase"/>
</dbReference>
<name>A0ABW2IIG7_9PROT</name>
<evidence type="ECO:0000256" key="8">
    <source>
        <dbReference type="ARBA" id="ARBA00022801"/>
    </source>
</evidence>
<dbReference type="InterPro" id="IPR001264">
    <property type="entry name" value="Glyco_trans_51"/>
</dbReference>
<dbReference type="Pfam" id="PF00905">
    <property type="entry name" value="Transpeptidase"/>
    <property type="match status" value="1"/>
</dbReference>
<comment type="similarity">
    <text evidence="3">In the N-terminal section; belongs to the glycosyltransferase 51 family.</text>
</comment>
<dbReference type="InterPro" id="IPR012338">
    <property type="entry name" value="Beta-lactam/transpept-like"/>
</dbReference>
<dbReference type="Proteomes" id="UP001596492">
    <property type="component" value="Unassembled WGS sequence"/>
</dbReference>
<dbReference type="PANTHER" id="PTHR32282">
    <property type="entry name" value="BINDING PROTEIN TRANSPEPTIDASE, PUTATIVE-RELATED"/>
    <property type="match status" value="1"/>
</dbReference>
<evidence type="ECO:0000256" key="3">
    <source>
        <dbReference type="ARBA" id="ARBA00007739"/>
    </source>
</evidence>
<dbReference type="EMBL" id="JBHTBR010000002">
    <property type="protein sequence ID" value="MFC7290901.1"/>
    <property type="molecule type" value="Genomic_DNA"/>
</dbReference>
<dbReference type="GO" id="GO:0016757">
    <property type="term" value="F:glycosyltransferase activity"/>
    <property type="evidence" value="ECO:0007669"/>
    <property type="project" value="UniProtKB-KW"/>
</dbReference>
<dbReference type="InterPro" id="IPR050396">
    <property type="entry name" value="Glycosyltr_51/Transpeptidase"/>
</dbReference>
<reference evidence="16" key="1">
    <citation type="journal article" date="2019" name="Int. J. Syst. Evol. Microbiol.">
        <title>The Global Catalogue of Microorganisms (GCM) 10K type strain sequencing project: providing services to taxonomists for standard genome sequencing and annotation.</title>
        <authorList>
            <consortium name="The Broad Institute Genomics Platform"/>
            <consortium name="The Broad Institute Genome Sequencing Center for Infectious Disease"/>
            <person name="Wu L."/>
            <person name="Ma J."/>
        </authorList>
    </citation>
    <scope>NUCLEOTIDE SEQUENCE [LARGE SCALE GENOMIC DNA]</scope>
    <source>
        <strain evidence="16">CCUG 51308</strain>
    </source>
</reference>
<evidence type="ECO:0000256" key="10">
    <source>
        <dbReference type="ARBA" id="ARBA00044770"/>
    </source>
</evidence>
<comment type="caution">
    <text evidence="15">The sequence shown here is derived from an EMBL/GenBank/DDBJ whole genome shotgun (WGS) entry which is preliminary data.</text>
</comment>
<evidence type="ECO:0000313" key="16">
    <source>
        <dbReference type="Proteomes" id="UP001596492"/>
    </source>
</evidence>
<evidence type="ECO:0000256" key="2">
    <source>
        <dbReference type="ARBA" id="ARBA00007090"/>
    </source>
</evidence>
<gene>
    <name evidence="15" type="ORF">ACFQS8_04690</name>
</gene>
<evidence type="ECO:0000256" key="4">
    <source>
        <dbReference type="ARBA" id="ARBA00022645"/>
    </source>
</evidence>
<keyword evidence="12" id="KW-0472">Membrane</keyword>
<proteinExistence type="inferred from homology"/>
<dbReference type="NCBIfam" id="TIGR02074">
    <property type="entry name" value="PBP_1a_fam"/>
    <property type="match status" value="1"/>
</dbReference>
<dbReference type="InterPro" id="IPR023346">
    <property type="entry name" value="Lysozyme-like_dom_sf"/>
</dbReference>
<dbReference type="Gene3D" id="3.40.710.10">
    <property type="entry name" value="DD-peptidase/beta-lactamase superfamily"/>
    <property type="match status" value="1"/>
</dbReference>
<dbReference type="Pfam" id="PF00912">
    <property type="entry name" value="Transgly"/>
    <property type="match status" value="1"/>
</dbReference>
<evidence type="ECO:0000256" key="6">
    <source>
        <dbReference type="ARBA" id="ARBA00022676"/>
    </source>
</evidence>
<evidence type="ECO:0000256" key="5">
    <source>
        <dbReference type="ARBA" id="ARBA00022670"/>
    </source>
</evidence>
<evidence type="ECO:0000256" key="9">
    <source>
        <dbReference type="ARBA" id="ARBA00023268"/>
    </source>
</evidence>
<protein>
    <recommendedName>
        <fullName evidence="10">peptidoglycan glycosyltransferase</fullName>
        <ecNumber evidence="10">2.4.99.28</ecNumber>
    </recommendedName>
</protein>
<comment type="catalytic activity">
    <reaction evidence="11">
        <text>[GlcNAc-(1-&gt;4)-Mur2Ac(oyl-L-Ala-gamma-D-Glu-L-Lys-D-Ala-D-Ala)](n)-di-trans,octa-cis-undecaprenyl diphosphate + beta-D-GlcNAc-(1-&gt;4)-Mur2Ac(oyl-L-Ala-gamma-D-Glu-L-Lys-D-Ala-D-Ala)-di-trans,octa-cis-undecaprenyl diphosphate = [GlcNAc-(1-&gt;4)-Mur2Ac(oyl-L-Ala-gamma-D-Glu-L-Lys-D-Ala-D-Ala)](n+1)-di-trans,octa-cis-undecaprenyl diphosphate + di-trans,octa-cis-undecaprenyl diphosphate + H(+)</text>
        <dbReference type="Rhea" id="RHEA:23708"/>
        <dbReference type="Rhea" id="RHEA-COMP:9602"/>
        <dbReference type="Rhea" id="RHEA-COMP:9603"/>
        <dbReference type="ChEBI" id="CHEBI:15378"/>
        <dbReference type="ChEBI" id="CHEBI:58405"/>
        <dbReference type="ChEBI" id="CHEBI:60033"/>
        <dbReference type="ChEBI" id="CHEBI:78435"/>
        <dbReference type="EC" id="2.4.99.28"/>
    </reaction>
</comment>
<dbReference type="RefSeq" id="WP_382166105.1">
    <property type="nucleotide sequence ID" value="NZ_JBHTBR010000002.1"/>
</dbReference>
<comment type="pathway">
    <text evidence="1">Cell wall biogenesis; peptidoglycan biosynthesis.</text>
</comment>
<dbReference type="EC" id="2.4.99.28" evidence="10"/>
<feature type="domain" description="Glycosyl transferase family 51" evidence="14">
    <location>
        <begin position="82"/>
        <end position="248"/>
    </location>
</feature>
<keyword evidence="6 15" id="KW-0328">Glycosyltransferase</keyword>
<keyword evidence="8" id="KW-0378">Hydrolase</keyword>
<dbReference type="InterPro" id="IPR001460">
    <property type="entry name" value="PCN-bd_Tpept"/>
</dbReference>
<comment type="similarity">
    <text evidence="2">In the C-terminal section; belongs to the transpeptidase family.</text>
</comment>
<dbReference type="PANTHER" id="PTHR32282:SF33">
    <property type="entry name" value="PEPTIDOGLYCAN GLYCOSYLTRANSFERASE"/>
    <property type="match status" value="1"/>
</dbReference>